<evidence type="ECO:0000256" key="1">
    <source>
        <dbReference type="PROSITE-ProRule" id="PRU00169"/>
    </source>
</evidence>
<dbReference type="InterPro" id="IPR011006">
    <property type="entry name" value="CheY-like_superfamily"/>
</dbReference>
<dbReference type="PROSITE" id="PS50110">
    <property type="entry name" value="RESPONSE_REGULATORY"/>
    <property type="match status" value="1"/>
</dbReference>
<feature type="domain" description="HTH LytTR-type" evidence="3">
    <location>
        <begin position="152"/>
        <end position="241"/>
    </location>
</feature>
<evidence type="ECO:0000313" key="5">
    <source>
        <dbReference type="Proteomes" id="UP000753802"/>
    </source>
</evidence>
<evidence type="ECO:0000313" key="4">
    <source>
        <dbReference type="EMBL" id="NCI49640.1"/>
    </source>
</evidence>
<comment type="caution">
    <text evidence="4">The sequence shown here is derived from an EMBL/GenBank/DDBJ whole genome shotgun (WGS) entry which is preliminary data.</text>
</comment>
<dbReference type="SUPFAM" id="SSF52172">
    <property type="entry name" value="CheY-like"/>
    <property type="match status" value="1"/>
</dbReference>
<dbReference type="Gene3D" id="2.40.50.1020">
    <property type="entry name" value="LytTr DNA-binding domain"/>
    <property type="match status" value="1"/>
</dbReference>
<name>A0ABW9ZX86_9BACT</name>
<dbReference type="InterPro" id="IPR007492">
    <property type="entry name" value="LytTR_DNA-bd_dom"/>
</dbReference>
<dbReference type="Proteomes" id="UP000753802">
    <property type="component" value="Unassembled WGS sequence"/>
</dbReference>
<dbReference type="InterPro" id="IPR046947">
    <property type="entry name" value="LytR-like"/>
</dbReference>
<sequence>MIRCIIVDDEQPAIDVLVNHVGQSPLLRLEATFTNPVEALHFLSGNDIQLVFLDVQMPELSGIDFVETLQGKCHVIMTTAYSEFALKGYDLNVVDYLVKPIRFARFLQAIQKAEERISEKKENTAAPHASLPATEDDHIFVKTGTKGELQRLNFEDIDYIEAMKNYIAFTSGTKRTLVYASMKEIEDHLPKSSFIRVHKSFIIPIKKISGIKGNLILLKDVNAEILIGDSYKAELMQLITGKII</sequence>
<dbReference type="RefSeq" id="WP_161817952.1">
    <property type="nucleotide sequence ID" value="NZ_JAACJS010000011.1"/>
</dbReference>
<dbReference type="Pfam" id="PF04397">
    <property type="entry name" value="LytTR"/>
    <property type="match status" value="1"/>
</dbReference>
<keyword evidence="1" id="KW-0597">Phosphoprotein</keyword>
<dbReference type="Gene3D" id="3.40.50.2300">
    <property type="match status" value="1"/>
</dbReference>
<feature type="domain" description="Response regulatory" evidence="2">
    <location>
        <begin position="3"/>
        <end position="114"/>
    </location>
</feature>
<keyword evidence="5" id="KW-1185">Reference proteome</keyword>
<dbReference type="EMBL" id="JAACJS010000011">
    <property type="protein sequence ID" value="NCI49640.1"/>
    <property type="molecule type" value="Genomic_DNA"/>
</dbReference>
<proteinExistence type="predicted"/>
<dbReference type="SMART" id="SM00448">
    <property type="entry name" value="REC"/>
    <property type="match status" value="1"/>
</dbReference>
<dbReference type="PANTHER" id="PTHR37299:SF1">
    <property type="entry name" value="STAGE 0 SPORULATION PROTEIN A HOMOLOG"/>
    <property type="match status" value="1"/>
</dbReference>
<gene>
    <name evidence="4" type="ORF">GWC95_06890</name>
</gene>
<feature type="modified residue" description="4-aspartylphosphate" evidence="1">
    <location>
        <position position="54"/>
    </location>
</feature>
<dbReference type="PROSITE" id="PS50930">
    <property type="entry name" value="HTH_LYTTR"/>
    <property type="match status" value="1"/>
</dbReference>
<evidence type="ECO:0000259" key="2">
    <source>
        <dbReference type="PROSITE" id="PS50110"/>
    </source>
</evidence>
<reference evidence="4 5" key="1">
    <citation type="submission" date="2020-01" db="EMBL/GenBank/DDBJ databases">
        <title>Genome analysis.</title>
        <authorList>
            <person name="Wu S."/>
            <person name="Wang G."/>
        </authorList>
    </citation>
    <scope>NUCLEOTIDE SEQUENCE [LARGE SCALE GENOMIC DNA]</scope>
    <source>
        <strain evidence="4 5">SYL130</strain>
    </source>
</reference>
<protein>
    <submittedName>
        <fullName evidence="4">Response regulator transcription factor</fullName>
    </submittedName>
</protein>
<accession>A0ABW9ZX86</accession>
<organism evidence="4 5">
    <name type="scientific">Sediminibacterium roseum</name>
    <dbReference type="NCBI Taxonomy" id="1978412"/>
    <lineage>
        <taxon>Bacteria</taxon>
        <taxon>Pseudomonadati</taxon>
        <taxon>Bacteroidota</taxon>
        <taxon>Chitinophagia</taxon>
        <taxon>Chitinophagales</taxon>
        <taxon>Chitinophagaceae</taxon>
        <taxon>Sediminibacterium</taxon>
    </lineage>
</organism>
<dbReference type="Pfam" id="PF00072">
    <property type="entry name" value="Response_reg"/>
    <property type="match status" value="1"/>
</dbReference>
<dbReference type="InterPro" id="IPR001789">
    <property type="entry name" value="Sig_transdc_resp-reg_receiver"/>
</dbReference>
<dbReference type="PANTHER" id="PTHR37299">
    <property type="entry name" value="TRANSCRIPTIONAL REGULATOR-RELATED"/>
    <property type="match status" value="1"/>
</dbReference>
<dbReference type="SMART" id="SM00850">
    <property type="entry name" value="LytTR"/>
    <property type="match status" value="1"/>
</dbReference>
<evidence type="ECO:0000259" key="3">
    <source>
        <dbReference type="PROSITE" id="PS50930"/>
    </source>
</evidence>